<dbReference type="GO" id="GO:0008237">
    <property type="term" value="F:metallopeptidase activity"/>
    <property type="evidence" value="ECO:0007669"/>
    <property type="project" value="InterPro"/>
</dbReference>
<dbReference type="GO" id="GO:0006508">
    <property type="term" value="P:proteolysis"/>
    <property type="evidence" value="ECO:0007669"/>
    <property type="project" value="InterPro"/>
</dbReference>
<dbReference type="Gene3D" id="3.40.390.10">
    <property type="entry name" value="Collagenase (Catalytic Domain)"/>
    <property type="match status" value="1"/>
</dbReference>
<dbReference type="SUPFAM" id="SSF55486">
    <property type="entry name" value="Metalloproteases ('zincins'), catalytic domain"/>
    <property type="match status" value="1"/>
</dbReference>
<gene>
    <name evidence="2" type="ORF">METZ01_LOCUS65967</name>
</gene>
<evidence type="ECO:0000313" key="2">
    <source>
        <dbReference type="EMBL" id="SVA13113.1"/>
    </source>
</evidence>
<dbReference type="PANTHER" id="PTHR41775:SF1">
    <property type="entry name" value="PEPTIDASE M6-LIKE DOMAIN-CONTAINING PROTEIN"/>
    <property type="match status" value="1"/>
</dbReference>
<dbReference type="PANTHER" id="PTHR41775">
    <property type="entry name" value="SECRETED PROTEIN-RELATED"/>
    <property type="match status" value="1"/>
</dbReference>
<dbReference type="InterPro" id="IPR008757">
    <property type="entry name" value="Peptidase_M6-like_domain"/>
</dbReference>
<protein>
    <recommendedName>
        <fullName evidence="1">Peptidase M6-like domain-containing protein</fullName>
    </recommendedName>
</protein>
<organism evidence="2">
    <name type="scientific">marine metagenome</name>
    <dbReference type="NCBI Taxonomy" id="408172"/>
    <lineage>
        <taxon>unclassified sequences</taxon>
        <taxon>metagenomes</taxon>
        <taxon>ecological metagenomes</taxon>
    </lineage>
</organism>
<feature type="domain" description="Peptidase M6-like" evidence="1">
    <location>
        <begin position="151"/>
        <end position="358"/>
    </location>
</feature>
<dbReference type="NCBIfam" id="TIGR03296">
    <property type="entry name" value="M6dom_TIGR03296"/>
    <property type="match status" value="1"/>
</dbReference>
<feature type="non-terminal residue" evidence="2">
    <location>
        <position position="684"/>
    </location>
</feature>
<dbReference type="AlphaFoldDB" id="A0A381TGQ9"/>
<accession>A0A381TGQ9</accession>
<dbReference type="Pfam" id="PF05547">
    <property type="entry name" value="Peptidase_M6"/>
    <property type="match status" value="1"/>
</dbReference>
<sequence length="684" mass="75777">MIYKKSIRFIFWYATISKLCFAVSATPETLTFIQPDGFEFIGFCRGDEWQAWHETIDGWSIVKNENNYWVYAIGVNGGKLESSQAIVGLESPPSFTTNGALLQKHLHPERMIDFEHSTDFSIRDMRSTIFTLPVLLVEYPDYGAVTDQDVIDNLFNEEGYGHPGYSGSGSFKDFYLEISYGQFTPIATVSQWFTAPNNHNYYADSENNSSQRTRQLVRAIVDSAEAAGMDWAQFDNDGDGSVEGLTIVHAGPGAEQGDLSNIWSHRWNLGNLAVQYDGVLISDYCINPEIQSGNVTAIGVICHEFGHILGLPDLYDTDYSSSGAGKLALMASGSWGTAGNTPWYPSAMNAWSKLEMGWGNNVLLNTDLQNIDIEQSFSNNTVYRINNQNDNTEYWLVENRQRRGTDINMYSPGLLFWHIDTEKTNGWSPNNDEPHYGVGLEQADGLFDLENDGASDAGDPYPGSTGNHKLSRCTTPNSNSYYDLPSFVSIENISEPDSIMTFDLSFGEITTNNIYGIGSGYAFDIGNLEIFIENIETITALQFDFFSNSNILSIESLELTGRVTADSVSYIDQTIYFYNPIITPGDGAIITMEVFANTGTGQEIELIFDDISATDSEENEMCLLPQSSYFIAINLSQTVSIDTAYSVSGGLGAFNINLENSVPIRFTRIAVKDSPNYLTPAAEP</sequence>
<evidence type="ECO:0000259" key="1">
    <source>
        <dbReference type="Pfam" id="PF05547"/>
    </source>
</evidence>
<dbReference type="InterPro" id="IPR024079">
    <property type="entry name" value="MetalloPept_cat_dom_sf"/>
</dbReference>
<reference evidence="2" key="1">
    <citation type="submission" date="2018-05" db="EMBL/GenBank/DDBJ databases">
        <authorList>
            <person name="Lanie J.A."/>
            <person name="Ng W.-L."/>
            <person name="Kazmierczak K.M."/>
            <person name="Andrzejewski T.M."/>
            <person name="Davidsen T.M."/>
            <person name="Wayne K.J."/>
            <person name="Tettelin H."/>
            <person name="Glass J.I."/>
            <person name="Rusch D."/>
            <person name="Podicherti R."/>
            <person name="Tsui H.-C.T."/>
            <person name="Winkler M.E."/>
        </authorList>
    </citation>
    <scope>NUCLEOTIDE SEQUENCE</scope>
</reference>
<name>A0A381TGQ9_9ZZZZ</name>
<proteinExistence type="predicted"/>
<dbReference type="EMBL" id="UINC01004273">
    <property type="protein sequence ID" value="SVA13113.1"/>
    <property type="molecule type" value="Genomic_DNA"/>
</dbReference>